<evidence type="ECO:0000313" key="5">
    <source>
        <dbReference type="Proteomes" id="UP000638648"/>
    </source>
</evidence>
<keyword evidence="2" id="KW-0813">Transport</keyword>
<sequence length="464" mass="51614">MSPHAGRSLRPIRAAAEPFSRRRFLSRVGVGLSAVAGSTLWSGCMPSSVGNDEAGVAVSKPIDGKLNVSWWSHNNPSFVAANTEMIKRFEAENPDLHVVYQYFPYDVLARKLQAAYRAENVADIQQMFGTWVTEYAENSLLDEVPATLAGGDPMQKFWPASLGAYTLEGKLYGVPHEYNLENGGILYNPKLARAAGIQEPPSTWDELVEAGQRLTKHDSKGRATQIGYAFTGNDSITFTFLSMILQLGGDYWDSDGTHVNFHSPQAQKAWTDETELVTRYKVDNTTWYSGDPYTMFFRGQAAMAHQGPWVVASGQADFPDFKDISYIAEPPYAGDTLKFAAESGWGEVVNVKADKEVRDAAWKFVDFMARPDNARIWNLKSATVPALKELQDDEQLLKDAPYLKVPFGVLPHGQWVGNVKDRDEFWTFLHDAFISVELGQQDPIAAITEAEKQINLMIDEKIGP</sequence>
<dbReference type="GO" id="GO:0055052">
    <property type="term" value="C:ATP-binding cassette (ABC) transporter complex, substrate-binding subunit-containing"/>
    <property type="evidence" value="ECO:0007669"/>
    <property type="project" value="TreeGrafter"/>
</dbReference>
<dbReference type="RefSeq" id="WP_192751321.1">
    <property type="nucleotide sequence ID" value="NZ_BAABJL010000197.1"/>
</dbReference>
<evidence type="ECO:0000256" key="2">
    <source>
        <dbReference type="ARBA" id="ARBA00022448"/>
    </source>
</evidence>
<keyword evidence="4" id="KW-0762">Sugar transport</keyword>
<dbReference type="GO" id="GO:0042956">
    <property type="term" value="P:maltodextrin transmembrane transport"/>
    <property type="evidence" value="ECO:0007669"/>
    <property type="project" value="TreeGrafter"/>
</dbReference>
<gene>
    <name evidence="4" type="ORF">HEB94_004210</name>
</gene>
<dbReference type="Pfam" id="PF01547">
    <property type="entry name" value="SBP_bac_1"/>
    <property type="match status" value="1"/>
</dbReference>
<comment type="similarity">
    <text evidence="1">Belongs to the bacterial solute-binding protein 1 family.</text>
</comment>
<dbReference type="PANTHER" id="PTHR30061:SF50">
    <property type="entry name" value="MALTOSE_MALTODEXTRIN-BINDING PERIPLASMIC PROTEIN"/>
    <property type="match status" value="1"/>
</dbReference>
<keyword evidence="5" id="KW-1185">Reference proteome</keyword>
<dbReference type="Gene3D" id="3.40.190.10">
    <property type="entry name" value="Periplasmic binding protein-like II"/>
    <property type="match status" value="1"/>
</dbReference>
<dbReference type="EMBL" id="JADBEM010000001">
    <property type="protein sequence ID" value="MBE1607362.1"/>
    <property type="molecule type" value="Genomic_DNA"/>
</dbReference>
<protein>
    <submittedName>
        <fullName evidence="4">Multiple sugar transport system substrate-binding protein</fullName>
    </submittedName>
</protein>
<dbReference type="PANTHER" id="PTHR30061">
    <property type="entry name" value="MALTOSE-BINDING PERIPLASMIC PROTEIN"/>
    <property type="match status" value="1"/>
</dbReference>
<organism evidence="4 5">
    <name type="scientific">Actinopolymorpha pittospori</name>
    <dbReference type="NCBI Taxonomy" id="648752"/>
    <lineage>
        <taxon>Bacteria</taxon>
        <taxon>Bacillati</taxon>
        <taxon>Actinomycetota</taxon>
        <taxon>Actinomycetes</taxon>
        <taxon>Propionibacteriales</taxon>
        <taxon>Actinopolymorphaceae</taxon>
        <taxon>Actinopolymorpha</taxon>
    </lineage>
</organism>
<proteinExistence type="inferred from homology"/>
<comment type="caution">
    <text evidence="4">The sequence shown here is derived from an EMBL/GenBank/DDBJ whole genome shotgun (WGS) entry which is preliminary data.</text>
</comment>
<dbReference type="InterPro" id="IPR006059">
    <property type="entry name" value="SBP"/>
</dbReference>
<dbReference type="GO" id="GO:1901982">
    <property type="term" value="F:maltose binding"/>
    <property type="evidence" value="ECO:0007669"/>
    <property type="project" value="TreeGrafter"/>
</dbReference>
<evidence type="ECO:0000256" key="1">
    <source>
        <dbReference type="ARBA" id="ARBA00008520"/>
    </source>
</evidence>
<dbReference type="Proteomes" id="UP000638648">
    <property type="component" value="Unassembled WGS sequence"/>
</dbReference>
<reference evidence="4" key="1">
    <citation type="submission" date="2020-10" db="EMBL/GenBank/DDBJ databases">
        <title>Sequencing the genomes of 1000 actinobacteria strains.</title>
        <authorList>
            <person name="Klenk H.-P."/>
        </authorList>
    </citation>
    <scope>NUCLEOTIDE SEQUENCE</scope>
    <source>
        <strain evidence="4">DSM 45354</strain>
    </source>
</reference>
<evidence type="ECO:0000313" key="4">
    <source>
        <dbReference type="EMBL" id="MBE1607362.1"/>
    </source>
</evidence>
<accession>A0A927N1T4</accession>
<evidence type="ECO:0000256" key="3">
    <source>
        <dbReference type="ARBA" id="ARBA00022729"/>
    </source>
</evidence>
<name>A0A927N1T4_9ACTN</name>
<dbReference type="SUPFAM" id="SSF53850">
    <property type="entry name" value="Periplasmic binding protein-like II"/>
    <property type="match status" value="1"/>
</dbReference>
<keyword evidence="3" id="KW-0732">Signal</keyword>
<dbReference type="GO" id="GO:0015768">
    <property type="term" value="P:maltose transport"/>
    <property type="evidence" value="ECO:0007669"/>
    <property type="project" value="TreeGrafter"/>
</dbReference>
<dbReference type="CDD" id="cd14748">
    <property type="entry name" value="PBP2_UgpB"/>
    <property type="match status" value="1"/>
</dbReference>
<dbReference type="AlphaFoldDB" id="A0A927N1T4"/>